<dbReference type="PROSITE" id="PS50004">
    <property type="entry name" value="C2"/>
    <property type="match status" value="1"/>
</dbReference>
<evidence type="ECO:0000256" key="2">
    <source>
        <dbReference type="SAM" id="MobiDB-lite"/>
    </source>
</evidence>
<dbReference type="InterPro" id="IPR000008">
    <property type="entry name" value="C2_dom"/>
</dbReference>
<dbReference type="PANTHER" id="PTHR46150">
    <property type="entry name" value="RHO GTPASE-ACTIVATING PROTEIN 100F"/>
    <property type="match status" value="1"/>
</dbReference>
<proteinExistence type="predicted"/>
<dbReference type="InterPro" id="IPR000198">
    <property type="entry name" value="RhoGAP_dom"/>
</dbReference>
<dbReference type="Pfam" id="PF00620">
    <property type="entry name" value="RhoGAP"/>
    <property type="match status" value="1"/>
</dbReference>
<dbReference type="InterPro" id="IPR035892">
    <property type="entry name" value="C2_domain_sf"/>
</dbReference>
<feature type="region of interest" description="Disordered" evidence="2">
    <location>
        <begin position="124"/>
        <end position="145"/>
    </location>
</feature>
<dbReference type="SUPFAM" id="SSF48350">
    <property type="entry name" value="GTPase activation domain, GAP"/>
    <property type="match status" value="1"/>
</dbReference>
<dbReference type="EMBL" id="JAJSOF020000017">
    <property type="protein sequence ID" value="KAJ4439783.1"/>
    <property type="molecule type" value="Genomic_DNA"/>
</dbReference>
<feature type="region of interest" description="Disordered" evidence="2">
    <location>
        <begin position="616"/>
        <end position="808"/>
    </location>
</feature>
<feature type="compositionally biased region" description="Low complexity" evidence="2">
    <location>
        <begin position="743"/>
        <end position="755"/>
    </location>
</feature>
<protein>
    <recommendedName>
        <fullName evidence="7">Rho GTPase-activating protein 100F</fullName>
    </recommendedName>
</protein>
<dbReference type="Pfam" id="PF25336">
    <property type="entry name" value="C2_SYDE"/>
    <property type="match status" value="1"/>
</dbReference>
<dbReference type="InterPro" id="IPR052118">
    <property type="entry name" value="Rho-GAP_regulator"/>
</dbReference>
<dbReference type="PANTHER" id="PTHR46150:SF3">
    <property type="entry name" value="RHO GTPASE-ACTIVATING PROTEIN 100F"/>
    <property type="match status" value="1"/>
</dbReference>
<evidence type="ECO:0000313" key="6">
    <source>
        <dbReference type="Proteomes" id="UP001148838"/>
    </source>
</evidence>
<feature type="compositionally biased region" description="Low complexity" evidence="2">
    <location>
        <begin position="25"/>
        <end position="42"/>
    </location>
</feature>
<evidence type="ECO:0000259" key="4">
    <source>
        <dbReference type="PROSITE" id="PS50238"/>
    </source>
</evidence>
<feature type="compositionally biased region" description="Polar residues" evidence="2">
    <location>
        <begin position="685"/>
        <end position="699"/>
    </location>
</feature>
<feature type="compositionally biased region" description="Basic and acidic residues" evidence="2">
    <location>
        <begin position="756"/>
        <end position="768"/>
    </location>
</feature>
<gene>
    <name evidence="5" type="ORF">ANN_07911</name>
</gene>
<dbReference type="Proteomes" id="UP001148838">
    <property type="component" value="Unassembled WGS sequence"/>
</dbReference>
<comment type="caution">
    <text evidence="5">The sequence shown here is derived from an EMBL/GenBank/DDBJ whole genome shotgun (WGS) entry which is preliminary data.</text>
</comment>
<feature type="compositionally biased region" description="Low complexity" evidence="2">
    <location>
        <begin position="640"/>
        <end position="668"/>
    </location>
</feature>
<reference evidence="5 6" key="1">
    <citation type="journal article" date="2022" name="Allergy">
        <title>Genome assembly and annotation of Periplaneta americana reveal a comprehensive cockroach allergen profile.</title>
        <authorList>
            <person name="Wang L."/>
            <person name="Xiong Q."/>
            <person name="Saelim N."/>
            <person name="Wang L."/>
            <person name="Nong W."/>
            <person name="Wan A.T."/>
            <person name="Shi M."/>
            <person name="Liu X."/>
            <person name="Cao Q."/>
            <person name="Hui J.H.L."/>
            <person name="Sookrung N."/>
            <person name="Leung T.F."/>
            <person name="Tungtrongchitr A."/>
            <person name="Tsui S.K.W."/>
        </authorList>
    </citation>
    <scope>NUCLEOTIDE SEQUENCE [LARGE SCALE GENOMIC DNA]</scope>
    <source>
        <strain evidence="5">PWHHKU_190912</strain>
    </source>
</reference>
<dbReference type="Gene3D" id="1.10.555.10">
    <property type="entry name" value="Rho GTPase activation protein"/>
    <property type="match status" value="1"/>
</dbReference>
<keyword evidence="6" id="KW-1185">Reference proteome</keyword>
<name>A0ABQ8SZX6_PERAM</name>
<dbReference type="PROSITE" id="PS50238">
    <property type="entry name" value="RHOGAP"/>
    <property type="match status" value="1"/>
</dbReference>
<evidence type="ECO:0000259" key="3">
    <source>
        <dbReference type="PROSITE" id="PS50004"/>
    </source>
</evidence>
<evidence type="ECO:0000313" key="5">
    <source>
        <dbReference type="EMBL" id="KAJ4439783.1"/>
    </source>
</evidence>
<feature type="region of interest" description="Disordered" evidence="2">
    <location>
        <begin position="21"/>
        <end position="44"/>
    </location>
</feature>
<accession>A0ABQ8SZX6</accession>
<feature type="compositionally biased region" description="Polar residues" evidence="2">
    <location>
        <begin position="733"/>
        <end position="742"/>
    </location>
</feature>
<dbReference type="SMART" id="SM00324">
    <property type="entry name" value="RhoGAP"/>
    <property type="match status" value="1"/>
</dbReference>
<feature type="domain" description="Rho-GAP" evidence="4">
    <location>
        <begin position="391"/>
        <end position="579"/>
    </location>
</feature>
<dbReference type="SUPFAM" id="SSF49562">
    <property type="entry name" value="C2 domain (Calcium/lipid-binding domain, CaLB)"/>
    <property type="match status" value="1"/>
</dbReference>
<dbReference type="CDD" id="cd00030">
    <property type="entry name" value="C2"/>
    <property type="match status" value="1"/>
</dbReference>
<organism evidence="5 6">
    <name type="scientific">Periplaneta americana</name>
    <name type="common">American cockroach</name>
    <name type="synonym">Blatta americana</name>
    <dbReference type="NCBI Taxonomy" id="6978"/>
    <lineage>
        <taxon>Eukaryota</taxon>
        <taxon>Metazoa</taxon>
        <taxon>Ecdysozoa</taxon>
        <taxon>Arthropoda</taxon>
        <taxon>Hexapoda</taxon>
        <taxon>Insecta</taxon>
        <taxon>Pterygota</taxon>
        <taxon>Neoptera</taxon>
        <taxon>Polyneoptera</taxon>
        <taxon>Dictyoptera</taxon>
        <taxon>Blattodea</taxon>
        <taxon>Blattoidea</taxon>
        <taxon>Blattidae</taxon>
        <taxon>Blattinae</taxon>
        <taxon>Periplaneta</taxon>
    </lineage>
</organism>
<sequence length="808" mass="88209">MIGKEQPYYSYRPHLTSTLDRHQYSSSRTAGLSGSATTSRTSSMRRIRHLLDLESRHIPNPSPTRTQDPRSRLLDINPAEFLKYKMDKPSSALGALSGEPVVPTEPGVSGLLWVHLLAGRGLRSTTSSSAATTPSTPSGPPIGSSSSTGLRDLYCVLECDRVHKARTVVRTGDLVFDWDETFELDLVDNRELDLLIYSWDPQYRHKLCYKLRNVARTVALIDNGQSLCYDAAAIQAAYTTVQEAVKRFRETQSYARRPESGRKHKTSNCDDRFIVSQVLRNQKTTVVEVQNRLQHMHGVSGSVHLASLLRESPIHQLALKIEPRGTLYLRLRHTDPNITFQRRGIKGHHLLGRPGSKALTGVTGLFGADLETIVTRESLTGGVPGGVATSVTLATQAPSAVPIIVRRCVEEVERRGLDIIGLYRLCGSATKKRILREAFERNARTVDLSPDNVPDINVITGVLKDYLRELPEPLFTKCLYQMMVDALSVCLPDDPEGNAKLMFSILDCLPKVNRHTLIFLMDHLALVVSQSERNKMSPQNLAICFGPVLMLQSEEGKELDFGQPISVLKYLLEIWPTKSVREVFSPSLHLSAASQPSRLPSLAVTKPLPPSVSVSSAVGGVPWQLGRGARGSPVSRGRKSAAASPAGAQQQVVVVSSPDSPTSEESSPSPSPETEEVKKPLVKSTAASSVGLTLQQRTATLRKPVGGPPKPPPSTTGTANGMLPGANGLLPTAVTNGTADDLQQQIQTPTSSTTTEDSRKEATAREADGEASDEEKEEDGEDDEDDEDRRMMGMDDDVQTTSNDEEEE</sequence>
<evidence type="ECO:0000256" key="1">
    <source>
        <dbReference type="ARBA" id="ARBA00022468"/>
    </source>
</evidence>
<dbReference type="Gene3D" id="2.60.40.150">
    <property type="entry name" value="C2 domain"/>
    <property type="match status" value="1"/>
</dbReference>
<dbReference type="SMART" id="SM00239">
    <property type="entry name" value="C2"/>
    <property type="match status" value="1"/>
</dbReference>
<feature type="compositionally biased region" description="Acidic residues" evidence="2">
    <location>
        <begin position="794"/>
        <end position="808"/>
    </location>
</feature>
<evidence type="ECO:0008006" key="7">
    <source>
        <dbReference type="Google" id="ProtNLM"/>
    </source>
</evidence>
<keyword evidence="1" id="KW-0343">GTPase activation</keyword>
<dbReference type="InterPro" id="IPR057459">
    <property type="entry name" value="SYDE1/2_C2"/>
</dbReference>
<dbReference type="InterPro" id="IPR008936">
    <property type="entry name" value="Rho_GTPase_activation_prot"/>
</dbReference>
<feature type="domain" description="C2" evidence="3">
    <location>
        <begin position="96"/>
        <end position="229"/>
    </location>
</feature>
<feature type="compositionally biased region" description="Acidic residues" evidence="2">
    <location>
        <begin position="769"/>
        <end position="787"/>
    </location>
</feature>